<name>A0A383U0Y9_9FLAO</name>
<keyword evidence="2" id="KW-1185">Reference proteome</keyword>
<dbReference type="RefSeq" id="WP_119059556.1">
    <property type="nucleotide sequence ID" value="NZ_UNSC01000006.1"/>
</dbReference>
<sequence length="143" mass="16854">MSWILIIVALGVTYFLYIGYKGNKDIKNVEKYGGLKIKYNTLIELIMARSSTTRLQQINSNNIRITSTGMMFKLIEIDKKIQITWDWHSFTTGKIHRLVWKFDENQDQNVMYETIKRDISIQNLLDDGLTKREAENYLKNINN</sequence>
<reference evidence="1 2" key="1">
    <citation type="submission" date="2018-09" db="EMBL/GenBank/DDBJ databases">
        <authorList>
            <consortium name="Pathogen Informatics"/>
        </authorList>
    </citation>
    <scope>NUCLEOTIDE SEQUENCE [LARGE SCALE GENOMIC DNA]</scope>
    <source>
        <strain evidence="1 2">OH-22767</strain>
    </source>
</reference>
<proteinExistence type="predicted"/>
<dbReference type="AlphaFoldDB" id="A0A383U0Y9"/>
<accession>A0A383U0Y9</accession>
<dbReference type="EMBL" id="UNSC01000006">
    <property type="protein sequence ID" value="SZD73504.1"/>
    <property type="molecule type" value="Genomic_DNA"/>
</dbReference>
<protein>
    <submittedName>
        <fullName evidence="1">Uncharacterized protein</fullName>
    </submittedName>
</protein>
<gene>
    <name evidence="1" type="ORF">SAMEA104719789_01311</name>
</gene>
<evidence type="ECO:0000313" key="2">
    <source>
        <dbReference type="Proteomes" id="UP000262142"/>
    </source>
</evidence>
<evidence type="ECO:0000313" key="1">
    <source>
        <dbReference type="EMBL" id="SZD73504.1"/>
    </source>
</evidence>
<dbReference type="OrthoDB" id="1099282at2"/>
<organism evidence="1 2">
    <name type="scientific">Candidatus Ornithobacterium hominis</name>
    <dbReference type="NCBI Taxonomy" id="2497989"/>
    <lineage>
        <taxon>Bacteria</taxon>
        <taxon>Pseudomonadati</taxon>
        <taxon>Bacteroidota</taxon>
        <taxon>Flavobacteriia</taxon>
        <taxon>Flavobacteriales</taxon>
        <taxon>Weeksellaceae</taxon>
        <taxon>Ornithobacterium</taxon>
    </lineage>
</organism>
<dbReference type="Proteomes" id="UP000262142">
    <property type="component" value="Unassembled WGS sequence"/>
</dbReference>